<reference evidence="1" key="1">
    <citation type="submission" date="2014-09" db="EMBL/GenBank/DDBJ databases">
        <authorList>
            <person name="Magalhaes I.L.F."/>
            <person name="Oliveira U."/>
            <person name="Santos F.R."/>
            <person name="Vidigal T.H.D.A."/>
            <person name="Brescovit A.D."/>
            <person name="Santos A.J."/>
        </authorList>
    </citation>
    <scope>NUCLEOTIDE SEQUENCE</scope>
    <source>
        <tissue evidence="1">Shoot tissue taken approximately 20 cm above the soil surface</tissue>
    </source>
</reference>
<proteinExistence type="predicted"/>
<name>A0A0A9GNT1_ARUDO</name>
<accession>A0A0A9GNT1</accession>
<sequence length="29" mass="2789">MKGKLRLAELAVMTAAAAAVTGAATPTAC</sequence>
<reference evidence="1" key="2">
    <citation type="journal article" date="2015" name="Data Brief">
        <title>Shoot transcriptome of the giant reed, Arundo donax.</title>
        <authorList>
            <person name="Barrero R.A."/>
            <person name="Guerrero F.D."/>
            <person name="Moolhuijzen P."/>
            <person name="Goolsby J.A."/>
            <person name="Tidwell J."/>
            <person name="Bellgard S.E."/>
            <person name="Bellgard M.I."/>
        </authorList>
    </citation>
    <scope>NUCLEOTIDE SEQUENCE</scope>
    <source>
        <tissue evidence="1">Shoot tissue taken approximately 20 cm above the soil surface</tissue>
    </source>
</reference>
<organism evidence="1">
    <name type="scientific">Arundo donax</name>
    <name type="common">Giant reed</name>
    <name type="synonym">Donax arundinaceus</name>
    <dbReference type="NCBI Taxonomy" id="35708"/>
    <lineage>
        <taxon>Eukaryota</taxon>
        <taxon>Viridiplantae</taxon>
        <taxon>Streptophyta</taxon>
        <taxon>Embryophyta</taxon>
        <taxon>Tracheophyta</taxon>
        <taxon>Spermatophyta</taxon>
        <taxon>Magnoliopsida</taxon>
        <taxon>Liliopsida</taxon>
        <taxon>Poales</taxon>
        <taxon>Poaceae</taxon>
        <taxon>PACMAD clade</taxon>
        <taxon>Arundinoideae</taxon>
        <taxon>Arundineae</taxon>
        <taxon>Arundo</taxon>
    </lineage>
</organism>
<dbReference type="EMBL" id="GBRH01173700">
    <property type="protein sequence ID" value="JAE24196.1"/>
    <property type="molecule type" value="Transcribed_RNA"/>
</dbReference>
<evidence type="ECO:0000313" key="1">
    <source>
        <dbReference type="EMBL" id="JAE24196.1"/>
    </source>
</evidence>
<protein>
    <submittedName>
        <fullName evidence="1">Uncharacterized protein</fullName>
    </submittedName>
</protein>
<dbReference type="AlphaFoldDB" id="A0A0A9GNT1"/>